<dbReference type="AlphaFoldDB" id="A0A2S4PSD9"/>
<accession>A0A2S4PSD9</accession>
<evidence type="ECO:0000256" key="1">
    <source>
        <dbReference type="SAM" id="MobiDB-lite"/>
    </source>
</evidence>
<name>A0A2S4PSD9_9PEZI</name>
<evidence type="ECO:0000313" key="2">
    <source>
        <dbReference type="EMBL" id="POS84949.1"/>
    </source>
</evidence>
<feature type="compositionally biased region" description="Low complexity" evidence="1">
    <location>
        <begin position="20"/>
        <end position="43"/>
    </location>
</feature>
<dbReference type="EMBL" id="PEDP01000790">
    <property type="protein sequence ID" value="POS84949.1"/>
    <property type="molecule type" value="Genomic_DNA"/>
</dbReference>
<proteinExistence type="predicted"/>
<organism evidence="2 3">
    <name type="scientific">Erysiphe pulchra</name>
    <dbReference type="NCBI Taxonomy" id="225359"/>
    <lineage>
        <taxon>Eukaryota</taxon>
        <taxon>Fungi</taxon>
        <taxon>Dikarya</taxon>
        <taxon>Ascomycota</taxon>
        <taxon>Pezizomycotina</taxon>
        <taxon>Leotiomycetes</taxon>
        <taxon>Erysiphales</taxon>
        <taxon>Erysiphaceae</taxon>
        <taxon>Erysiphe</taxon>
    </lineage>
</organism>
<evidence type="ECO:0000313" key="3">
    <source>
        <dbReference type="Proteomes" id="UP000237438"/>
    </source>
</evidence>
<feature type="region of interest" description="Disordered" evidence="1">
    <location>
        <begin position="1"/>
        <end position="50"/>
    </location>
</feature>
<dbReference type="OrthoDB" id="10480088at2759"/>
<comment type="caution">
    <text evidence="2">The sequence shown here is derived from an EMBL/GenBank/DDBJ whole genome shotgun (WGS) entry which is preliminary data.</text>
</comment>
<keyword evidence="3" id="KW-1185">Reference proteome</keyword>
<gene>
    <name evidence="2" type="ORF">EPUL_005548</name>
</gene>
<dbReference type="Proteomes" id="UP000237438">
    <property type="component" value="Unassembled WGS sequence"/>
</dbReference>
<protein>
    <submittedName>
        <fullName evidence="2">Uncharacterized protein</fullName>
    </submittedName>
</protein>
<feature type="compositionally biased region" description="Polar residues" evidence="1">
    <location>
        <begin position="1"/>
        <end position="19"/>
    </location>
</feature>
<sequence>MTSPVSTKKTTHIQTPKKTQQQISRYYQQKQPHHTQQQRQSTPKKLSVDTRLLVKVPPGHSSLSISPYSTMIQLNSFLKEKLAREVQIIKARFAICPTSPAIQQALISRTSVLESFLSTKGDC</sequence>
<reference evidence="2 3" key="1">
    <citation type="submission" date="2017-10" db="EMBL/GenBank/DDBJ databases">
        <title>Development of genomic resources for the powdery mildew, Erysiphe pulchra.</title>
        <authorList>
            <person name="Wadl P.A."/>
            <person name="Mack B.M."/>
            <person name="Moore G."/>
            <person name="Beltz S.B."/>
        </authorList>
    </citation>
    <scope>NUCLEOTIDE SEQUENCE [LARGE SCALE GENOMIC DNA]</scope>
    <source>
        <strain evidence="2">Cflorida</strain>
    </source>
</reference>